<dbReference type="Proteomes" id="UP000011602">
    <property type="component" value="Unassembled WGS sequence"/>
</dbReference>
<dbReference type="STRING" id="1227499.C493_03512"/>
<dbReference type="GO" id="GO:0005524">
    <property type="term" value="F:ATP binding"/>
    <property type="evidence" value="ECO:0007669"/>
    <property type="project" value="UniProtKB-UniRule"/>
</dbReference>
<dbReference type="Gene3D" id="3.30.470.20">
    <property type="entry name" value="ATP-grasp fold, B domain"/>
    <property type="match status" value="1"/>
</dbReference>
<gene>
    <name evidence="3" type="ORF">C493_03512</name>
</gene>
<dbReference type="AlphaFoldDB" id="L9XG80"/>
<sequence>MAQRAATRDAVLVPATYSPVGYTCVRSLARRGLRPIVVSEHERVPAGRSRFCDEYVRICSPYEDLLGYRDELLTLAAQPRVRTILPLRPADPYVLTTYGEAFERHVSLCVPSAESLRRINDRVALYETAVDAGVPVPKTWRFEAFDGWDDAVVVKSRYNHLTAAQIPSYTESKSSTQSDVIHVPAGRDPDPEAIRSTMKHSPIVQEYVRNDDQYVFAALCDRGTTVATFQHRQIRGDSYTGGGGVYRESIDDPALERVGRRLLDALEWHGVACVEYAKDTATGEYKLLELNPRFWKSLPTAVRAGADFPAYYCHLATGRPPAINPGYKRGVSTHSLYGELHHLLSLRYDESAIVDRPSVPATAWRIIESCLRSPNFDMARLDDPVPFVCGLRWAARNAIRGSLP</sequence>
<keyword evidence="1" id="KW-0067">ATP-binding</keyword>
<protein>
    <recommendedName>
        <fullName evidence="2">ATP-grasp domain-containing protein</fullName>
    </recommendedName>
</protein>
<dbReference type="eggNOG" id="arCOG06897">
    <property type="taxonomic scope" value="Archaea"/>
</dbReference>
<dbReference type="PROSITE" id="PS50975">
    <property type="entry name" value="ATP_GRASP"/>
    <property type="match status" value="1"/>
</dbReference>
<dbReference type="GO" id="GO:0046872">
    <property type="term" value="F:metal ion binding"/>
    <property type="evidence" value="ECO:0007669"/>
    <property type="project" value="InterPro"/>
</dbReference>
<name>L9XG80_9EURY</name>
<dbReference type="InterPro" id="IPR011761">
    <property type="entry name" value="ATP-grasp"/>
</dbReference>
<proteinExistence type="predicted"/>
<dbReference type="RefSeq" id="WP_007258012.1">
    <property type="nucleotide sequence ID" value="NZ_AOHZ01000017.1"/>
</dbReference>
<accession>L9XG80</accession>
<comment type="caution">
    <text evidence="3">The sequence shown here is derived from an EMBL/GenBank/DDBJ whole genome shotgun (WGS) entry which is preliminary data.</text>
</comment>
<dbReference type="SUPFAM" id="SSF56059">
    <property type="entry name" value="Glutathione synthetase ATP-binding domain-like"/>
    <property type="match status" value="1"/>
</dbReference>
<reference evidence="3 4" key="1">
    <citation type="journal article" date="2014" name="PLoS Genet.">
        <title>Phylogenetically driven sequencing of extremely halophilic archaea reveals strategies for static and dynamic osmo-response.</title>
        <authorList>
            <person name="Becker E.A."/>
            <person name="Seitzer P.M."/>
            <person name="Tritt A."/>
            <person name="Larsen D."/>
            <person name="Krusor M."/>
            <person name="Yao A.I."/>
            <person name="Wu D."/>
            <person name="Madern D."/>
            <person name="Eisen J.A."/>
            <person name="Darling A.E."/>
            <person name="Facciotti M.T."/>
        </authorList>
    </citation>
    <scope>NUCLEOTIDE SEQUENCE [LARGE SCALE GENOMIC DNA]</scope>
    <source>
        <strain evidence="3 4">JCM 12255</strain>
    </source>
</reference>
<evidence type="ECO:0000259" key="2">
    <source>
        <dbReference type="PROSITE" id="PS50975"/>
    </source>
</evidence>
<organism evidence="3 4">
    <name type="scientific">Natronolimnohabitans innermongolicus JCM 12255</name>
    <dbReference type="NCBI Taxonomy" id="1227499"/>
    <lineage>
        <taxon>Archaea</taxon>
        <taxon>Methanobacteriati</taxon>
        <taxon>Methanobacteriota</taxon>
        <taxon>Stenosarchaea group</taxon>
        <taxon>Halobacteria</taxon>
        <taxon>Halobacteriales</taxon>
        <taxon>Natrialbaceae</taxon>
        <taxon>Natronolimnohabitans</taxon>
    </lineage>
</organism>
<evidence type="ECO:0000313" key="3">
    <source>
        <dbReference type="EMBL" id="ELY60739.1"/>
    </source>
</evidence>
<evidence type="ECO:0000313" key="4">
    <source>
        <dbReference type="Proteomes" id="UP000011602"/>
    </source>
</evidence>
<keyword evidence="1" id="KW-0547">Nucleotide-binding</keyword>
<dbReference type="EMBL" id="AOHZ01000017">
    <property type="protein sequence ID" value="ELY60739.1"/>
    <property type="molecule type" value="Genomic_DNA"/>
</dbReference>
<dbReference type="Gene3D" id="3.40.50.20">
    <property type="match status" value="1"/>
</dbReference>
<evidence type="ECO:0000256" key="1">
    <source>
        <dbReference type="PROSITE-ProRule" id="PRU00409"/>
    </source>
</evidence>
<keyword evidence="4" id="KW-1185">Reference proteome</keyword>
<feature type="domain" description="ATP-grasp" evidence="2">
    <location>
        <begin position="126"/>
        <end position="317"/>
    </location>
</feature>